<organism evidence="1 2">
    <name type="scientific">Chryseobacterium arachidis</name>
    <dbReference type="NCBI Taxonomy" id="1416778"/>
    <lineage>
        <taxon>Bacteria</taxon>
        <taxon>Pseudomonadati</taxon>
        <taxon>Bacteroidota</taxon>
        <taxon>Flavobacteriia</taxon>
        <taxon>Flavobacteriales</taxon>
        <taxon>Weeksellaceae</taxon>
        <taxon>Chryseobacterium group</taxon>
        <taxon>Chryseobacterium</taxon>
    </lineage>
</organism>
<dbReference type="AlphaFoldDB" id="A0A1M4VAL0"/>
<reference evidence="2" key="1">
    <citation type="submission" date="2016-11" db="EMBL/GenBank/DDBJ databases">
        <authorList>
            <person name="Varghese N."/>
            <person name="Submissions S."/>
        </authorList>
    </citation>
    <scope>NUCLEOTIDE SEQUENCE [LARGE SCALE GENOMIC DNA]</scope>
    <source>
        <strain evidence="2">DSM 27619</strain>
    </source>
</reference>
<sequence length="548" mass="63704">MENCSNSHLLIDDTTYGYDLKKLLWKQQYHQPAFNEMIALTLKLLNIDFQHCEEKDLKIFFTENEIKLFEDTKPIQKIDNKEVLARWFDVMLTLNKKHIKAYIKKAYKSYIDVYEATTEIHYLIRSLALVKYAKSYFNDLYEEIFEKAKFAFIECTSAYYQQLIIIELLSIYGQNRCQVEFNEYIDQKILHYITIKDFRSARFCIRSLQLIGTLDRNQCNIEMAENYEAEGDLYVSEMQPNTYYPTISAVYLKGFRLIASAHGCQELHNRLQRKVAKFQLEDFRTIQAAGVRLIPEIDMASIHKNVLELNLSTSSLAYQALIELPMISNSAVEQLAKSDRESAMGLSRFFSEQIKISKKGAQVASEDINQSHFSNARTYLRERLMAYIYFVKGNLDSYIDMNYAMVAKLLIESKSPFVPEDRLHIYSLGITAGFQNDFVTAAHLLIPQLENSLRHLAVSNDIIVTTYDKRFHLENLLGGLIAKVRPLGNDDIIEELDSFLVNNSNVNFRNEVLHGLLETTLVHKYGLYAWWLCLKLILKTKLIFPNIK</sequence>
<protein>
    <recommendedName>
        <fullName evidence="3">DUF4209 domain-containing protein</fullName>
    </recommendedName>
</protein>
<dbReference type="OrthoDB" id="1100085at2"/>
<name>A0A1M4VAL0_9FLAO</name>
<dbReference type="RefSeq" id="WP_072953222.1">
    <property type="nucleotide sequence ID" value="NZ_FQUT01000001.1"/>
</dbReference>
<evidence type="ECO:0008006" key="3">
    <source>
        <dbReference type="Google" id="ProtNLM"/>
    </source>
</evidence>
<proteinExistence type="predicted"/>
<keyword evidence="2" id="KW-1185">Reference proteome</keyword>
<evidence type="ECO:0000313" key="2">
    <source>
        <dbReference type="Proteomes" id="UP000184518"/>
    </source>
</evidence>
<gene>
    <name evidence="1" type="ORF">SAMN05443633_101718</name>
</gene>
<dbReference type="EMBL" id="FQUT01000001">
    <property type="protein sequence ID" value="SHE65937.1"/>
    <property type="molecule type" value="Genomic_DNA"/>
</dbReference>
<dbReference type="Proteomes" id="UP000184518">
    <property type="component" value="Unassembled WGS sequence"/>
</dbReference>
<evidence type="ECO:0000313" key="1">
    <source>
        <dbReference type="EMBL" id="SHE65937.1"/>
    </source>
</evidence>
<accession>A0A1M4VAL0</accession>
<dbReference type="STRING" id="1416778.SAMN05443633_101718"/>